<proteinExistence type="predicted"/>
<comment type="caution">
    <text evidence="1">The sequence shown here is derived from an EMBL/GenBank/DDBJ whole genome shotgun (WGS) entry which is preliminary data.</text>
</comment>
<organism evidence="1 2">
    <name type="scientific">Acidomonas methanolica NBRC 104435</name>
    <dbReference type="NCBI Taxonomy" id="1231351"/>
    <lineage>
        <taxon>Bacteria</taxon>
        <taxon>Pseudomonadati</taxon>
        <taxon>Pseudomonadota</taxon>
        <taxon>Alphaproteobacteria</taxon>
        <taxon>Acetobacterales</taxon>
        <taxon>Acetobacteraceae</taxon>
        <taxon>Acidomonas</taxon>
    </lineage>
</organism>
<dbReference type="RefSeq" id="WP_052512039.1">
    <property type="nucleotide sequence ID" value="NZ_BAND01000083.1"/>
</dbReference>
<gene>
    <name evidence="1" type="ORF">Amme_083_047</name>
</gene>
<reference evidence="1 2" key="2">
    <citation type="journal article" date="2014" name="FEMS Microbiol. Lett.">
        <title>Draft genomic DNA sequence of the facultatively methylotrophic bacterium Acidomonas methanolica type strain MB58.</title>
        <authorList>
            <person name="Higashiura N."/>
            <person name="Hadano H."/>
            <person name="Hirakawa H."/>
            <person name="Matsutani M."/>
            <person name="Takabe S."/>
            <person name="Matsushita K."/>
            <person name="Azuma Y."/>
        </authorList>
    </citation>
    <scope>NUCLEOTIDE SEQUENCE [LARGE SCALE GENOMIC DNA]</scope>
    <source>
        <strain evidence="1 2">MB58</strain>
    </source>
</reference>
<reference evidence="2" key="1">
    <citation type="journal article" date="2014" name="FEMS Microbiol. Lett.">
        <title>Draft Genomic DNA Sequence of the Facultatively Methylotrophic Bacterium Acidomonas methanolica type strain MB58.</title>
        <authorList>
            <person name="Higashiura N."/>
            <person name="Hadano H."/>
            <person name="Hirakawa H."/>
            <person name="Matsutani M."/>
            <person name="Takabe S."/>
            <person name="Matsushita K."/>
            <person name="Azuma Y."/>
        </authorList>
    </citation>
    <scope>NUCLEOTIDE SEQUENCE [LARGE SCALE GENOMIC DNA]</scope>
    <source>
        <strain evidence="2">MB58</strain>
    </source>
</reference>
<accession>A0A023D6T0</accession>
<dbReference type="Proteomes" id="UP000019760">
    <property type="component" value="Unassembled WGS sequence"/>
</dbReference>
<evidence type="ECO:0000313" key="2">
    <source>
        <dbReference type="Proteomes" id="UP000019760"/>
    </source>
</evidence>
<evidence type="ECO:0000313" key="1">
    <source>
        <dbReference type="EMBL" id="GAJ29872.1"/>
    </source>
</evidence>
<dbReference type="EMBL" id="BAND01000083">
    <property type="protein sequence ID" value="GAJ29872.1"/>
    <property type="molecule type" value="Genomic_DNA"/>
</dbReference>
<sequence>MLTSLFPYSPVMTFASPEDRAAYLVGVMRDALVHDLSARGIHALPLSADAPIPSSGWLLEGRFQDVDEGNRVVRTMVGFGAGHTSLAVSSTITPLSGNPPKSLPVMTLDLAARSGQIPGALVGFNPYAAGAGYLIDGYDTKIDVQHTAQLIAKELAGKLWNRAKASTL</sequence>
<protein>
    <submittedName>
        <fullName evidence="1">Uncharacterized protein</fullName>
    </submittedName>
</protein>
<name>A0A023D6T0_ACIMT</name>
<keyword evidence="2" id="KW-1185">Reference proteome</keyword>
<dbReference type="InterPro" id="IPR025522">
    <property type="entry name" value="DUF4410"/>
</dbReference>
<dbReference type="Pfam" id="PF14366">
    <property type="entry name" value="DUF4410"/>
    <property type="match status" value="1"/>
</dbReference>
<dbReference type="AlphaFoldDB" id="A0A023D6T0"/>